<reference evidence="1" key="1">
    <citation type="journal article" date="2021" name="Front. Microbiol.">
        <title>Comprehensive Comparative Genomics and Phenotyping of Methylobacterium Species.</title>
        <authorList>
            <person name="Alessa O."/>
            <person name="Ogura Y."/>
            <person name="Fujitani Y."/>
            <person name="Takami H."/>
            <person name="Hayashi T."/>
            <person name="Sahin N."/>
            <person name="Tani A."/>
        </authorList>
    </citation>
    <scope>NUCLEOTIDE SEQUENCE</scope>
    <source>
        <strain evidence="1">KCTC 52305</strain>
    </source>
</reference>
<keyword evidence="2" id="KW-1185">Reference proteome</keyword>
<evidence type="ECO:0000313" key="1">
    <source>
        <dbReference type="EMBL" id="GJD52710.1"/>
    </source>
</evidence>
<evidence type="ECO:0000313" key="2">
    <source>
        <dbReference type="Proteomes" id="UP001055167"/>
    </source>
</evidence>
<reference evidence="1" key="2">
    <citation type="submission" date="2021-08" db="EMBL/GenBank/DDBJ databases">
        <authorList>
            <person name="Tani A."/>
            <person name="Ola A."/>
            <person name="Ogura Y."/>
            <person name="Katsura K."/>
            <person name="Hayashi T."/>
        </authorList>
    </citation>
    <scope>NUCLEOTIDE SEQUENCE</scope>
    <source>
        <strain evidence="1">KCTC 52305</strain>
    </source>
</reference>
<accession>A0ABQ4R4U1</accession>
<organism evidence="1 2">
    <name type="scientific">Methylobacterium crusticola</name>
    <dbReference type="NCBI Taxonomy" id="1697972"/>
    <lineage>
        <taxon>Bacteria</taxon>
        <taxon>Pseudomonadati</taxon>
        <taxon>Pseudomonadota</taxon>
        <taxon>Alphaproteobacteria</taxon>
        <taxon>Hyphomicrobiales</taxon>
        <taxon>Methylobacteriaceae</taxon>
        <taxon>Methylobacterium</taxon>
    </lineage>
</organism>
<dbReference type="RefSeq" id="WP_128561228.1">
    <property type="nucleotide sequence ID" value="NZ_BPQH01000021.1"/>
</dbReference>
<dbReference type="Proteomes" id="UP001055167">
    <property type="component" value="Unassembled WGS sequence"/>
</dbReference>
<name>A0ABQ4R4U1_9HYPH</name>
<gene>
    <name evidence="1" type="ORF">OPKNFCMD_5476</name>
</gene>
<dbReference type="EMBL" id="BPQH01000021">
    <property type="protein sequence ID" value="GJD52710.1"/>
    <property type="molecule type" value="Genomic_DNA"/>
</dbReference>
<sequence length="68" mass="7612">MISAEPFGVAAEFNALLVEFGAVWDVLDRDDGWSLASSFVLERQARALVEGWNGLEGRERFKAVKRRA</sequence>
<proteinExistence type="predicted"/>
<protein>
    <submittedName>
        <fullName evidence="1">Uncharacterized protein</fullName>
    </submittedName>
</protein>
<comment type="caution">
    <text evidence="1">The sequence shown here is derived from an EMBL/GenBank/DDBJ whole genome shotgun (WGS) entry which is preliminary data.</text>
</comment>